<dbReference type="Gene3D" id="1.25.10.10">
    <property type="entry name" value="Leucine-rich Repeat Variant"/>
    <property type="match status" value="1"/>
</dbReference>
<dbReference type="EMBL" id="MU563656">
    <property type="protein sequence ID" value="KAI5612691.1"/>
    <property type="molecule type" value="Genomic_DNA"/>
</dbReference>
<dbReference type="GO" id="GO:0006886">
    <property type="term" value="P:intracellular protein transport"/>
    <property type="evidence" value="ECO:0007669"/>
    <property type="project" value="InterPro"/>
</dbReference>
<proteinExistence type="inferred from homology"/>
<dbReference type="InterPro" id="IPR008152">
    <property type="entry name" value="Clathrin_a/b/g-adaptin_app_Ig"/>
</dbReference>
<dbReference type="PANTHER" id="PTHR22780">
    <property type="entry name" value="ADAPTIN, ALPHA/GAMMA/EPSILON"/>
    <property type="match status" value="1"/>
</dbReference>
<keyword evidence="5" id="KW-0653">Protein transport</keyword>
<keyword evidence="7" id="KW-0472">Membrane</keyword>
<dbReference type="SUPFAM" id="SSF48371">
    <property type="entry name" value="ARM repeat"/>
    <property type="match status" value="1"/>
</dbReference>
<dbReference type="InterPro" id="IPR017107">
    <property type="entry name" value="AP1_complex_gsu"/>
</dbReference>
<evidence type="ECO:0000256" key="1">
    <source>
        <dbReference type="ARBA" id="ARBA00004156"/>
    </source>
</evidence>
<dbReference type="SUPFAM" id="SSF49348">
    <property type="entry name" value="Clathrin adaptor appendage domain"/>
    <property type="match status" value="1"/>
</dbReference>
<accession>A0AAD5AAJ7</accession>
<evidence type="ECO:0000256" key="5">
    <source>
        <dbReference type="ARBA" id="ARBA00022927"/>
    </source>
</evidence>
<keyword evidence="12" id="KW-1185">Reference proteome</keyword>
<dbReference type="InterPro" id="IPR013041">
    <property type="entry name" value="Clathrin_app_Ig-like_sf"/>
</dbReference>
<sequence>LNADMAPSVRLQEMIRAIRSARTQAEERAVIQRECAAIRAQFRQSDTDGRFHNLAKLLYVHMLGYPAHFGQMECVHMIASSRYSEKRIGYLGAMMLLDEKQDASLLITNSIKNDLSHGSQHVQSLALCTLACMGSAEMCRDLAPEIERLLKSSSSYIRKKAALCAVHIVRKIPDTAEMFTPVAGSLLSERNHGVLHGAIVLITELCDRNPDTLEQFRKSVPQLVQIMKDLVTSGYSPEHNIAGISDPFLQIRILRLLRILGRSNDAASDLMNDLLAQVATNTDSSKTAGSAVLYETVLTVMDIKSESGLRVLAVNILGRFLLNNDRNIRYISMTSLQKIVQTDHNAVQRHRGTIVDCLKDQDASVKRRALDLSLALVTAANIRTMMKELLAFFSTCPPELRSSAASGIFNIAERYAPSQRWHIDTILHVLITAGSDVRDETVPNLVQLIATASKLHCYTVHKLYRALIVDISQQSLVQVACWCIGEYGDLLLKGECDDIEPMQVSEDDVLDALETVLQSHMSSSATRGFALTGIMKLSTRITANVDRIRSIVSNYGSCIDLELQQRAVEYNALFKKYDHIRAAVLERMPVVDKNLSGDLIKESPKDPSQTKPLAGVSVLPPEPAAQVCDLLDLLGGTDTPVQDSNGNVNTMTSSTSSCVSGSLLDLLGGLEPTPGTIHFFKYYKSTWKRVYQSILCSLVPSVTVYDVGGVTLKLHCDQQTESGITVTFTASNSTPSDVTSFTLQAAVPKSVQLQMKAPSGVVIPGQNRGTVTQTVVLNSTNKASLKMRVRVSYSNQGTVCQETIQIDSFPS</sequence>
<name>A0AAD5AAJ7_SILAS</name>
<dbReference type="InterPro" id="IPR002553">
    <property type="entry name" value="Clathrin/coatomer_adapt-like_N"/>
</dbReference>
<evidence type="ECO:0000256" key="6">
    <source>
        <dbReference type="ARBA" id="ARBA00023034"/>
    </source>
</evidence>
<dbReference type="InterPro" id="IPR008153">
    <property type="entry name" value="GAE_dom"/>
</dbReference>
<gene>
    <name evidence="11" type="ORF">C0J50_4423</name>
</gene>
<comment type="caution">
    <text evidence="11">The sequence shown here is derived from an EMBL/GenBank/DDBJ whole genome shotgun (WGS) entry which is preliminary data.</text>
</comment>
<reference evidence="11" key="1">
    <citation type="submission" date="2018-07" db="EMBL/GenBank/DDBJ databases">
        <title>Comparative genomics of catfishes provides insights into carnivory and benthic adaptation.</title>
        <authorList>
            <person name="Zhang Y."/>
            <person name="Wang D."/>
            <person name="Peng Z."/>
            <person name="Zheng S."/>
            <person name="Shao F."/>
            <person name="Tao W."/>
        </authorList>
    </citation>
    <scope>NUCLEOTIDE SEQUENCE</scope>
    <source>
        <strain evidence="11">Chongqing</strain>
    </source>
</reference>
<organism evidence="11 12">
    <name type="scientific">Silurus asotus</name>
    <name type="common">Amur catfish</name>
    <name type="synonym">Parasilurus asotus</name>
    <dbReference type="NCBI Taxonomy" id="30991"/>
    <lineage>
        <taxon>Eukaryota</taxon>
        <taxon>Metazoa</taxon>
        <taxon>Chordata</taxon>
        <taxon>Craniata</taxon>
        <taxon>Vertebrata</taxon>
        <taxon>Euteleostomi</taxon>
        <taxon>Actinopterygii</taxon>
        <taxon>Neopterygii</taxon>
        <taxon>Teleostei</taxon>
        <taxon>Ostariophysi</taxon>
        <taxon>Siluriformes</taxon>
        <taxon>Siluridae</taxon>
        <taxon>Silurus</taxon>
    </lineage>
</organism>
<keyword evidence="4" id="KW-0813">Transport</keyword>
<dbReference type="SMART" id="SM00809">
    <property type="entry name" value="Alpha_adaptinC2"/>
    <property type="match status" value="1"/>
</dbReference>
<evidence type="ECO:0000259" key="10">
    <source>
        <dbReference type="PROSITE" id="PS50180"/>
    </source>
</evidence>
<feature type="non-terminal residue" evidence="11">
    <location>
        <position position="1"/>
    </location>
</feature>
<dbReference type="AlphaFoldDB" id="A0AAD5AAJ7"/>
<dbReference type="FunFam" id="1.25.10.10:FF:000030">
    <property type="entry name" value="AP-1 complex subunit gamma"/>
    <property type="match status" value="1"/>
</dbReference>
<keyword evidence="6" id="KW-0333">Golgi apparatus</keyword>
<dbReference type="Pfam" id="PF02883">
    <property type="entry name" value="Alpha_adaptinC2"/>
    <property type="match status" value="1"/>
</dbReference>
<feature type="non-terminal residue" evidence="11">
    <location>
        <position position="811"/>
    </location>
</feature>
<dbReference type="GO" id="GO:0030121">
    <property type="term" value="C:AP-1 adaptor complex"/>
    <property type="evidence" value="ECO:0007669"/>
    <property type="project" value="InterPro"/>
</dbReference>
<keyword evidence="8" id="KW-0968">Cytoplasmic vesicle</keyword>
<evidence type="ECO:0000256" key="9">
    <source>
        <dbReference type="ARBA" id="ARBA00029433"/>
    </source>
</evidence>
<dbReference type="Pfam" id="PF01602">
    <property type="entry name" value="Adaptin_N"/>
    <property type="match status" value="1"/>
</dbReference>
<evidence type="ECO:0000256" key="3">
    <source>
        <dbReference type="ARBA" id="ARBA00006613"/>
    </source>
</evidence>
<evidence type="ECO:0000256" key="7">
    <source>
        <dbReference type="ARBA" id="ARBA00023136"/>
    </source>
</evidence>
<comment type="similarity">
    <text evidence="3">Belongs to the adaptor complexes large subunit family.</text>
</comment>
<feature type="domain" description="GAE" evidence="10">
    <location>
        <begin position="697"/>
        <end position="810"/>
    </location>
</feature>
<evidence type="ECO:0000313" key="12">
    <source>
        <dbReference type="Proteomes" id="UP001205998"/>
    </source>
</evidence>
<dbReference type="InterPro" id="IPR011989">
    <property type="entry name" value="ARM-like"/>
</dbReference>
<dbReference type="InterPro" id="IPR050840">
    <property type="entry name" value="Adaptor_Complx_Large_Subunit"/>
</dbReference>
<evidence type="ECO:0000256" key="2">
    <source>
        <dbReference type="ARBA" id="ARBA00004555"/>
    </source>
</evidence>
<evidence type="ECO:0000256" key="4">
    <source>
        <dbReference type="ARBA" id="ARBA00022448"/>
    </source>
</evidence>
<evidence type="ECO:0000256" key="8">
    <source>
        <dbReference type="ARBA" id="ARBA00023329"/>
    </source>
</evidence>
<dbReference type="GO" id="GO:0016192">
    <property type="term" value="P:vesicle-mediated transport"/>
    <property type="evidence" value="ECO:0007669"/>
    <property type="project" value="InterPro"/>
</dbReference>
<evidence type="ECO:0000313" key="11">
    <source>
        <dbReference type="EMBL" id="KAI5612691.1"/>
    </source>
</evidence>
<dbReference type="PROSITE" id="PS50180">
    <property type="entry name" value="GAE"/>
    <property type="match status" value="1"/>
</dbReference>
<comment type="subcellular location">
    <subcellularLocation>
        <location evidence="1">Cytoplasmic vesicle membrane</location>
    </subcellularLocation>
    <subcellularLocation>
        <location evidence="9">Endomembrane system</location>
        <topology evidence="9">Peripheral membrane protein</topology>
        <orientation evidence="9">Cytoplasmic side</orientation>
    </subcellularLocation>
    <subcellularLocation>
        <location evidence="2">Golgi apparatus</location>
    </subcellularLocation>
</comment>
<dbReference type="Gene3D" id="2.60.40.1230">
    <property type="match status" value="1"/>
</dbReference>
<protein>
    <submittedName>
        <fullName evidence="11">AP-1 complex subunit gamma-like 2</fullName>
    </submittedName>
</protein>
<dbReference type="InterPro" id="IPR016024">
    <property type="entry name" value="ARM-type_fold"/>
</dbReference>
<dbReference type="Proteomes" id="UP001205998">
    <property type="component" value="Unassembled WGS sequence"/>
</dbReference>
<dbReference type="PIRSF" id="PIRSF037094">
    <property type="entry name" value="AP1_complex_gamma"/>
    <property type="match status" value="1"/>
</dbReference>